<sequence>MIFGGGALGEWAIPHIGEGDVLVGADQGAWFLVSHGYRPHLAMGDFDSVTAEQKKHIQQMAGEFRDCDPIMKDYTDSELAYMWALQQRPAEIVLLGMTGTRLDHTLANVQLLRQGLAAGVRTVLRNEHNRIELTNGRLELTDEGFSYISLLPLTIEVQGITLEGFQYPLRDAVLTMGQSLAVSNKLVAPAAAVTVRSGELLVIQSRD</sequence>
<keyword evidence="3" id="KW-0418">Kinase</keyword>
<name>A0A8J4M0C6_9BACL</name>
<dbReference type="SUPFAM" id="SSF63999">
    <property type="entry name" value="Thiamin pyrophosphokinase, catalytic domain"/>
    <property type="match status" value="1"/>
</dbReference>
<dbReference type="PANTHER" id="PTHR41299:SF1">
    <property type="entry name" value="THIAMINE PYROPHOSPHOKINASE"/>
    <property type="match status" value="1"/>
</dbReference>
<dbReference type="SMART" id="SM00983">
    <property type="entry name" value="TPK_B1_binding"/>
    <property type="match status" value="1"/>
</dbReference>
<dbReference type="InterPro" id="IPR006282">
    <property type="entry name" value="Thi_PPkinase"/>
</dbReference>
<dbReference type="InterPro" id="IPR036759">
    <property type="entry name" value="TPK_catalytic_sf"/>
</dbReference>
<accession>A0A8J4M0C6</accession>
<dbReference type="EMBL" id="BOVK01000006">
    <property type="protein sequence ID" value="GIQ67710.1"/>
    <property type="molecule type" value="Genomic_DNA"/>
</dbReference>
<evidence type="ECO:0000313" key="8">
    <source>
        <dbReference type="Proteomes" id="UP000677918"/>
    </source>
</evidence>
<dbReference type="PANTHER" id="PTHR41299">
    <property type="entry name" value="THIAMINE PYROPHOSPHOKINASE"/>
    <property type="match status" value="1"/>
</dbReference>
<comment type="caution">
    <text evidence="7">The sequence shown here is derived from an EMBL/GenBank/DDBJ whole genome shotgun (WGS) entry which is preliminary data.</text>
</comment>
<dbReference type="GO" id="GO:0005524">
    <property type="term" value="F:ATP binding"/>
    <property type="evidence" value="ECO:0007669"/>
    <property type="project" value="UniProtKB-KW"/>
</dbReference>
<dbReference type="NCBIfam" id="TIGR01378">
    <property type="entry name" value="thi_PPkinase"/>
    <property type="match status" value="1"/>
</dbReference>
<reference evidence="7" key="1">
    <citation type="submission" date="2021-04" db="EMBL/GenBank/DDBJ databases">
        <title>Draft genome sequence of Xylanibacillus composti strain K13.</title>
        <authorList>
            <person name="Uke A."/>
            <person name="Chhe C."/>
            <person name="Baramee S."/>
            <person name="Kosugi A."/>
        </authorList>
    </citation>
    <scope>NUCLEOTIDE SEQUENCE</scope>
    <source>
        <strain evidence="7">K13</strain>
    </source>
</reference>
<dbReference type="Proteomes" id="UP000677918">
    <property type="component" value="Unassembled WGS sequence"/>
</dbReference>
<keyword evidence="8" id="KW-1185">Reference proteome</keyword>
<dbReference type="SUPFAM" id="SSF63862">
    <property type="entry name" value="Thiamin pyrophosphokinase, substrate-binding domain"/>
    <property type="match status" value="1"/>
</dbReference>
<feature type="domain" description="Thiamin pyrophosphokinase thiamin-binding" evidence="6">
    <location>
        <begin position="136"/>
        <end position="201"/>
    </location>
</feature>
<dbReference type="InterPro" id="IPR007371">
    <property type="entry name" value="TPK_catalytic"/>
</dbReference>
<dbReference type="InterPro" id="IPR053149">
    <property type="entry name" value="TPK"/>
</dbReference>
<dbReference type="GO" id="GO:0006772">
    <property type="term" value="P:thiamine metabolic process"/>
    <property type="evidence" value="ECO:0007669"/>
    <property type="project" value="UniProtKB-UniRule"/>
</dbReference>
<evidence type="ECO:0000256" key="2">
    <source>
        <dbReference type="ARBA" id="ARBA00022741"/>
    </source>
</evidence>
<dbReference type="GO" id="GO:0016301">
    <property type="term" value="F:kinase activity"/>
    <property type="evidence" value="ECO:0007669"/>
    <property type="project" value="UniProtKB-KW"/>
</dbReference>
<evidence type="ECO:0000259" key="6">
    <source>
        <dbReference type="SMART" id="SM00983"/>
    </source>
</evidence>
<dbReference type="InterPro" id="IPR007373">
    <property type="entry name" value="Thiamin_PyroPKinase_B1-bd"/>
</dbReference>
<dbReference type="CDD" id="cd07995">
    <property type="entry name" value="TPK"/>
    <property type="match status" value="1"/>
</dbReference>
<proteinExistence type="predicted"/>
<dbReference type="Pfam" id="PF04263">
    <property type="entry name" value="TPK_catalytic"/>
    <property type="match status" value="1"/>
</dbReference>
<dbReference type="EC" id="2.7.6.2" evidence="5"/>
<dbReference type="Gene3D" id="3.40.50.10240">
    <property type="entry name" value="Thiamin pyrophosphokinase, catalytic domain"/>
    <property type="match status" value="1"/>
</dbReference>
<protein>
    <recommendedName>
        <fullName evidence="5">Thiamine diphosphokinase</fullName>
        <ecNumber evidence="5">2.7.6.2</ecNumber>
    </recommendedName>
</protein>
<organism evidence="7 8">
    <name type="scientific">Xylanibacillus composti</name>
    <dbReference type="NCBI Taxonomy" id="1572762"/>
    <lineage>
        <taxon>Bacteria</taxon>
        <taxon>Bacillati</taxon>
        <taxon>Bacillota</taxon>
        <taxon>Bacilli</taxon>
        <taxon>Bacillales</taxon>
        <taxon>Paenibacillaceae</taxon>
        <taxon>Xylanibacillus</taxon>
    </lineage>
</organism>
<dbReference type="GO" id="GO:0009229">
    <property type="term" value="P:thiamine diphosphate biosynthetic process"/>
    <property type="evidence" value="ECO:0007669"/>
    <property type="project" value="InterPro"/>
</dbReference>
<evidence type="ECO:0000256" key="5">
    <source>
        <dbReference type="NCBIfam" id="TIGR01378"/>
    </source>
</evidence>
<dbReference type="Pfam" id="PF04265">
    <property type="entry name" value="TPK_B1_binding"/>
    <property type="match status" value="1"/>
</dbReference>
<evidence type="ECO:0000256" key="1">
    <source>
        <dbReference type="ARBA" id="ARBA00022679"/>
    </source>
</evidence>
<evidence type="ECO:0000313" key="7">
    <source>
        <dbReference type="EMBL" id="GIQ67710.1"/>
    </source>
</evidence>
<keyword evidence="2" id="KW-0547">Nucleotide-binding</keyword>
<evidence type="ECO:0000256" key="3">
    <source>
        <dbReference type="ARBA" id="ARBA00022777"/>
    </source>
</evidence>
<gene>
    <name evidence="7" type="ORF">XYCOK13_05340</name>
</gene>
<dbReference type="GO" id="GO:0004788">
    <property type="term" value="F:thiamine diphosphokinase activity"/>
    <property type="evidence" value="ECO:0007669"/>
    <property type="project" value="UniProtKB-UniRule"/>
</dbReference>
<dbReference type="GO" id="GO:0030975">
    <property type="term" value="F:thiamine binding"/>
    <property type="evidence" value="ECO:0007669"/>
    <property type="project" value="InterPro"/>
</dbReference>
<dbReference type="AlphaFoldDB" id="A0A8J4M0C6"/>
<keyword evidence="4" id="KW-0067">ATP-binding</keyword>
<keyword evidence="1" id="KW-0808">Transferase</keyword>
<dbReference type="InterPro" id="IPR036371">
    <property type="entry name" value="TPK_B1-bd_sf"/>
</dbReference>
<evidence type="ECO:0000256" key="4">
    <source>
        <dbReference type="ARBA" id="ARBA00022840"/>
    </source>
</evidence>